<dbReference type="InterPro" id="IPR014030">
    <property type="entry name" value="Ketoacyl_synth_N"/>
</dbReference>
<evidence type="ECO:0000256" key="3">
    <source>
        <dbReference type="RuleBase" id="RU003694"/>
    </source>
</evidence>
<dbReference type="CDD" id="cd00833">
    <property type="entry name" value="PKS"/>
    <property type="match status" value="2"/>
</dbReference>
<dbReference type="Gene3D" id="3.40.47.10">
    <property type="match status" value="2"/>
</dbReference>
<dbReference type="Proteomes" id="UP000594205">
    <property type="component" value="Chromosome"/>
</dbReference>
<dbReference type="InterPro" id="IPR014031">
    <property type="entry name" value="Ketoacyl_synth_C"/>
</dbReference>
<evidence type="ECO:0000313" key="7">
    <source>
        <dbReference type="Proteomes" id="UP000594205"/>
    </source>
</evidence>
<protein>
    <submittedName>
        <fullName evidence="6">Polyketide synthase</fullName>
    </submittedName>
</protein>
<dbReference type="InterPro" id="IPR016039">
    <property type="entry name" value="Thiolase-like"/>
</dbReference>
<gene>
    <name evidence="6" type="ORF">IM697_31000</name>
</gene>
<dbReference type="EMBL" id="CP063373">
    <property type="protein sequence ID" value="QOV34524.1"/>
    <property type="molecule type" value="Genomic_DNA"/>
</dbReference>
<feature type="compositionally biased region" description="Acidic residues" evidence="4">
    <location>
        <begin position="455"/>
        <end position="464"/>
    </location>
</feature>
<dbReference type="SUPFAM" id="SSF53901">
    <property type="entry name" value="Thiolase-like"/>
    <property type="match status" value="3"/>
</dbReference>
<dbReference type="Pfam" id="PF00109">
    <property type="entry name" value="ketoacyl-synt"/>
    <property type="match status" value="2"/>
</dbReference>
<comment type="similarity">
    <text evidence="3">Belongs to the thiolase-like superfamily. Beta-ketoacyl-ACP synthases family.</text>
</comment>
<dbReference type="InterPro" id="IPR050091">
    <property type="entry name" value="PKS_NRPS_Biosynth_Enz"/>
</dbReference>
<keyword evidence="1 3" id="KW-0808">Transferase</keyword>
<evidence type="ECO:0000313" key="6">
    <source>
        <dbReference type="EMBL" id="QOV34524.1"/>
    </source>
</evidence>
<dbReference type="PANTHER" id="PTHR43775">
    <property type="entry name" value="FATTY ACID SYNTHASE"/>
    <property type="match status" value="1"/>
</dbReference>
<dbReference type="Pfam" id="PF02801">
    <property type="entry name" value="Ketoacyl-synt_C"/>
    <property type="match status" value="2"/>
</dbReference>
<keyword evidence="2" id="KW-0511">Multifunctional enzyme</keyword>
<dbReference type="SMART" id="SM00825">
    <property type="entry name" value="PKS_KS"/>
    <property type="match status" value="1"/>
</dbReference>
<dbReference type="GO" id="GO:0006633">
    <property type="term" value="P:fatty acid biosynthetic process"/>
    <property type="evidence" value="ECO:0007669"/>
    <property type="project" value="TreeGrafter"/>
</dbReference>
<keyword evidence="7" id="KW-1185">Reference proteome</keyword>
<evidence type="ECO:0000256" key="2">
    <source>
        <dbReference type="ARBA" id="ARBA00023268"/>
    </source>
</evidence>
<dbReference type="AlphaFoldDB" id="A0A7M2SDX5"/>
<feature type="domain" description="Ketosynthase family 3 (KS3)" evidence="5">
    <location>
        <begin position="495"/>
        <end position="964"/>
    </location>
</feature>
<reference evidence="6 7" key="1">
    <citation type="submission" date="2020-10" db="EMBL/GenBank/DDBJ databases">
        <title>Streptomyces ferrugineus complate genome analysis.</title>
        <authorList>
            <person name="Anwar N."/>
        </authorList>
    </citation>
    <scope>NUCLEOTIDE SEQUENCE [LARGE SCALE GENOMIC DNA]</scope>
    <source>
        <strain evidence="6 7">CCTCC AA2014009</strain>
    </source>
</reference>
<evidence type="ECO:0000256" key="1">
    <source>
        <dbReference type="ARBA" id="ARBA00022679"/>
    </source>
</evidence>
<name>A0A7M2SDX5_9ACTN</name>
<sequence length="970" mass="100630">MSSDSVLRRDECASLNEPVAIVGIAALYPGASGPDQYWELLNRDSAPGVGGPTPGSLDDLHIDIARFGIPPAQAGAMARMQVLMLEAARQCLSDAGHPGRALPTDRTDVITGTCFGLDRQYANALRIEAGRYAREVELAAMAEGVDAAAARAAARELRSLVARQAGASPHDRVGEMASTIPARIATAFRFHGRTLAVESADATSFVALDHAVRNLRRGVSDAVLVVAGQRWESPFVTRALQAKGLMGPMSRGTPGHESGRVGEGVGALLLKRLSSAVRDGDRIYAVILDSSVRHDSRPGAFRSSRSAELRRSLAQASLRAAEVRPESVAYVECVGSAVTAEAEAELKALAGLHEGAAPASVAVGSVRERLGNTFANAGVAAVTKVALVLHHRRIPPQRVLGGAAGSDFLGTPLRLPSRSEEWRASPDGTPRRAAVLGASFTGTVCHLVVQEYGDDGAGDVDEPEGQAGRRTASTPGRVRGTVGGAAAMPVPAPGPEPIAVVGVAGRFAGAADAEGFWRVVSSGETRIGPVPESVLDRELYYAPGALSLTHSYTDQGGHVPVPEEPPGEVRIVPLRHAAMDDTQRLALAVAAELFRGRAAHPGGDPGAGGVTGRLAGRGLVAIGTNLGLTRERRTHAEMALQSWDETVGRLAGLDGLSSLQKKALLATVREGMSGAPDHAMSPALLDGCLASGVAALLANEYRLDAVPLGVEAACASSLAALDICVGALRQGTADFAVTGGVELACNTRDMVLCSALGLLSHSTNAPFDQAADGFSPGDGCGLFLLKRYSDARRDGDEIVGLISGIGASNDAKSLIAPDVEGQLLAMRRAFAEVDFEPSAVDYLEAHGTGTKVGDRVEIAAAARMYGGEERSRPLEIGSAKSFFGHTFAAAGSAGLLRTLLAMRAGTLPPNANLRTLNPALDLDAIPAAVSTAPSPWNRRPGQPRRAAVSSFGTGGINYHVLIEEHLDGAR</sequence>
<proteinExistence type="inferred from homology"/>
<organism evidence="6 7">
    <name type="scientific">Streptomyces ferrugineus</name>
    <dbReference type="NCBI Taxonomy" id="1413221"/>
    <lineage>
        <taxon>Bacteria</taxon>
        <taxon>Bacillati</taxon>
        <taxon>Actinomycetota</taxon>
        <taxon>Actinomycetes</taxon>
        <taxon>Kitasatosporales</taxon>
        <taxon>Streptomycetaceae</taxon>
        <taxon>Streptomyces</taxon>
    </lineage>
</organism>
<dbReference type="KEGG" id="sfeu:IM697_31000"/>
<dbReference type="PROSITE" id="PS52004">
    <property type="entry name" value="KS3_2"/>
    <property type="match status" value="2"/>
</dbReference>
<evidence type="ECO:0000259" key="5">
    <source>
        <dbReference type="PROSITE" id="PS52004"/>
    </source>
</evidence>
<dbReference type="RefSeq" id="WP_194039396.1">
    <property type="nucleotide sequence ID" value="NZ_CP063373.1"/>
</dbReference>
<dbReference type="PANTHER" id="PTHR43775:SF51">
    <property type="entry name" value="INACTIVE PHENOLPHTHIOCEROL SYNTHESIS POLYKETIDE SYNTHASE TYPE I PKS1-RELATED"/>
    <property type="match status" value="1"/>
</dbReference>
<dbReference type="InterPro" id="IPR020841">
    <property type="entry name" value="PKS_Beta-ketoAc_synthase_dom"/>
</dbReference>
<accession>A0A7M2SDX5</accession>
<dbReference type="GO" id="GO:0004312">
    <property type="term" value="F:fatty acid synthase activity"/>
    <property type="evidence" value="ECO:0007669"/>
    <property type="project" value="TreeGrafter"/>
</dbReference>
<evidence type="ECO:0000256" key="4">
    <source>
        <dbReference type="SAM" id="MobiDB-lite"/>
    </source>
</evidence>
<feature type="domain" description="Ketosynthase family 3 (KS3)" evidence="5">
    <location>
        <begin position="16"/>
        <end position="451"/>
    </location>
</feature>
<feature type="region of interest" description="Disordered" evidence="4">
    <location>
        <begin position="455"/>
        <end position="480"/>
    </location>
</feature>